<dbReference type="Gene3D" id="2.60.40.1180">
    <property type="entry name" value="Golgi alpha-mannosidase II"/>
    <property type="match status" value="1"/>
</dbReference>
<dbReference type="GO" id="GO:0016052">
    <property type="term" value="P:carbohydrate catabolic process"/>
    <property type="evidence" value="ECO:0007669"/>
    <property type="project" value="InterPro"/>
</dbReference>
<dbReference type="PANTHER" id="PTHR10357">
    <property type="entry name" value="ALPHA-AMYLASE FAMILY MEMBER"/>
    <property type="match status" value="1"/>
</dbReference>
<evidence type="ECO:0000256" key="15">
    <source>
        <dbReference type="PIRSR" id="PIRSR001024-5"/>
    </source>
</evidence>
<dbReference type="Pfam" id="PF00128">
    <property type="entry name" value="Alpha-amylase"/>
    <property type="match status" value="1"/>
</dbReference>
<evidence type="ECO:0000256" key="4">
    <source>
        <dbReference type="ARBA" id="ARBA00012595"/>
    </source>
</evidence>
<feature type="site" description="Transition state stabilizer" evidence="13">
    <location>
        <position position="324"/>
    </location>
</feature>
<keyword evidence="5" id="KW-0479">Metal-binding</keyword>
<keyword evidence="8 14" id="KW-1015">Disulfide bond</keyword>
<dbReference type="CDD" id="cd11319">
    <property type="entry name" value="AmyAc_euk_AmyA"/>
    <property type="match status" value="1"/>
</dbReference>
<evidence type="ECO:0000256" key="9">
    <source>
        <dbReference type="ARBA" id="ARBA00023180"/>
    </source>
</evidence>
<evidence type="ECO:0000256" key="13">
    <source>
        <dbReference type="PIRSR" id="PIRSR001024-2"/>
    </source>
</evidence>
<dbReference type="EC" id="3.2.1.1" evidence="4"/>
<comment type="catalytic activity">
    <reaction evidence="1">
        <text>Endohydrolysis of (1-&gt;4)-alpha-D-glucosidic linkages in polysaccharides containing three or more (1-&gt;4)-alpha-linked D-glucose units.</text>
        <dbReference type="EC" id="3.2.1.1"/>
    </reaction>
</comment>
<comment type="caution">
    <text evidence="18">The sequence shown here is derived from an EMBL/GenBank/DDBJ whole genome shotgun (WGS) entry which is preliminary data.</text>
</comment>
<evidence type="ECO:0000313" key="19">
    <source>
        <dbReference type="Proteomes" id="UP001150879"/>
    </source>
</evidence>
<evidence type="ECO:0000256" key="12">
    <source>
        <dbReference type="PIRSR" id="PIRSR001024-1"/>
    </source>
</evidence>
<feature type="disulfide bond" evidence="14">
    <location>
        <begin position="53"/>
        <end position="61"/>
    </location>
</feature>
<dbReference type="SMART" id="SM00642">
    <property type="entry name" value="Aamy"/>
    <property type="match status" value="1"/>
</dbReference>
<name>A0A9W9M146_9EURO</name>
<feature type="binding site" evidence="15">
    <location>
        <position position="262"/>
    </location>
    <ligand>
        <name>substrate</name>
    </ligand>
</feature>
<dbReference type="SUPFAM" id="SSF51445">
    <property type="entry name" value="(Trans)glycosidases"/>
    <property type="match status" value="1"/>
</dbReference>
<dbReference type="SUPFAM" id="SSF51011">
    <property type="entry name" value="Glycosyl hydrolase domain"/>
    <property type="match status" value="1"/>
</dbReference>
<keyword evidence="11" id="KW-0326">Glycosidase</keyword>
<dbReference type="Proteomes" id="UP001150879">
    <property type="component" value="Unassembled WGS sequence"/>
</dbReference>
<keyword evidence="9" id="KW-0325">Glycoprotein</keyword>
<dbReference type="InterPro" id="IPR013780">
    <property type="entry name" value="Glyco_hydro_b"/>
</dbReference>
<feature type="signal peptide" evidence="16">
    <location>
        <begin position="1"/>
        <end position="23"/>
    </location>
</feature>
<evidence type="ECO:0000256" key="10">
    <source>
        <dbReference type="ARBA" id="ARBA00023277"/>
    </source>
</evidence>
<evidence type="ECO:0000256" key="2">
    <source>
        <dbReference type="ARBA" id="ARBA00001913"/>
    </source>
</evidence>
<keyword evidence="7" id="KW-0106">Calcium</keyword>
<dbReference type="PIRSF" id="PIRSF001024">
    <property type="entry name" value="Alph-amyl_fung"/>
    <property type="match status" value="1"/>
</dbReference>
<gene>
    <name evidence="18" type="ORF">N7472_010551</name>
</gene>
<feature type="active site" description="Proton donor" evidence="12">
    <location>
        <position position="258"/>
    </location>
</feature>
<proteinExistence type="inferred from homology"/>
<dbReference type="FunFam" id="3.20.20.80:FF:000120">
    <property type="entry name" value="Alpha-amylase A"/>
    <property type="match status" value="1"/>
</dbReference>
<feature type="binding site" evidence="15">
    <location>
        <position position="231"/>
    </location>
    <ligand>
        <name>substrate</name>
    </ligand>
</feature>
<evidence type="ECO:0000256" key="11">
    <source>
        <dbReference type="ARBA" id="ARBA00023295"/>
    </source>
</evidence>
<reference evidence="18" key="1">
    <citation type="submission" date="2022-11" db="EMBL/GenBank/DDBJ databases">
        <authorList>
            <person name="Petersen C."/>
        </authorList>
    </citation>
    <scope>NUCLEOTIDE SEQUENCE</scope>
    <source>
        <strain evidence="18">IBT 16849</strain>
    </source>
</reference>
<evidence type="ECO:0000256" key="5">
    <source>
        <dbReference type="ARBA" id="ARBA00022723"/>
    </source>
</evidence>
<accession>A0A9W9M146</accession>
<protein>
    <recommendedName>
        <fullName evidence="4">alpha-amylase</fullName>
        <ecNumber evidence="4">3.2.1.1</ecNumber>
    </recommendedName>
</protein>
<evidence type="ECO:0000256" key="3">
    <source>
        <dbReference type="ARBA" id="ARBA00008061"/>
    </source>
</evidence>
<dbReference type="GO" id="GO:0005509">
    <property type="term" value="F:calcium ion binding"/>
    <property type="evidence" value="ECO:0007669"/>
    <property type="project" value="InterPro"/>
</dbReference>
<keyword evidence="10" id="KW-0119">Carbohydrate metabolism</keyword>
<organism evidence="18 19">
    <name type="scientific">Penicillium cf. griseofulvum</name>
    <dbReference type="NCBI Taxonomy" id="2972120"/>
    <lineage>
        <taxon>Eukaryota</taxon>
        <taxon>Fungi</taxon>
        <taxon>Dikarya</taxon>
        <taxon>Ascomycota</taxon>
        <taxon>Pezizomycotina</taxon>
        <taxon>Eurotiomycetes</taxon>
        <taxon>Eurotiomycetidae</taxon>
        <taxon>Eurotiales</taxon>
        <taxon>Aspergillaceae</taxon>
        <taxon>Penicillium</taxon>
    </lineage>
</organism>
<reference evidence="18" key="2">
    <citation type="journal article" date="2023" name="IMA Fungus">
        <title>Comparative genomic study of the Penicillium genus elucidates a diverse pangenome and 15 lateral gene transfer events.</title>
        <authorList>
            <person name="Petersen C."/>
            <person name="Sorensen T."/>
            <person name="Nielsen M.R."/>
            <person name="Sondergaard T.E."/>
            <person name="Sorensen J.L."/>
            <person name="Fitzpatrick D.A."/>
            <person name="Frisvad J.C."/>
            <person name="Nielsen K.L."/>
        </authorList>
    </citation>
    <scope>NUCLEOTIDE SEQUENCE</scope>
    <source>
        <strain evidence="18">IBT 16849</strain>
    </source>
</reference>
<dbReference type="Pfam" id="PF09260">
    <property type="entry name" value="A_amylase_dom_C"/>
    <property type="match status" value="1"/>
</dbReference>
<comment type="cofactor">
    <cofactor evidence="2">
        <name>Ca(2+)</name>
        <dbReference type="ChEBI" id="CHEBI:29108"/>
    </cofactor>
</comment>
<dbReference type="AlphaFoldDB" id="A0A9W9M146"/>
<feature type="binding site" evidence="15">
    <location>
        <position position="371"/>
    </location>
    <ligand>
        <name>substrate</name>
    </ligand>
</feature>
<keyword evidence="16" id="KW-0732">Signal</keyword>
<evidence type="ECO:0000256" key="8">
    <source>
        <dbReference type="ARBA" id="ARBA00023157"/>
    </source>
</evidence>
<dbReference type="EMBL" id="JAPQKP010000006">
    <property type="protein sequence ID" value="KAJ5185711.1"/>
    <property type="molecule type" value="Genomic_DNA"/>
</dbReference>
<keyword evidence="19" id="KW-1185">Reference proteome</keyword>
<sequence>MSRCTIRSLVGLLITGLIVSASAASTADWKRRSVYQTMTDRFARTDGSTTAPCNTTDGLYCGGTWRGTIDKLDYIQGMGFDAVMISPIMENIHGRVSYGEAYHGYWPLNFNKLNSHFGTHQDLLDLSAALHSRDMYLMLDTVINNMAYITNGSDPATHIDYSVLTPFNNADYYHPFCNITDWNDMKIAQKCSTGDWTVPLPDLFTEHEDVQQLLIKWAKDAIKTYSIDGLRIDAAKHVNPGFLKNFAEGLDNIFMTGEVLEGAVSIMNDYQSNYIASLPNYPIYFQILEAFTKGNTSILARTVENMRISIPDVNAMVSFSENHDKPRIASYSKDMAMAKNILVFTMLFDGIPMIYQGQEQHLDGNSVPKNREAIWLTNYDTDAELYKLIAKLNRLRKQAALLGADYFEDDTHTIYQGGSELAFTKGVQGRQIVMVLSSQNSASTAYKLDLAVSFNAGTKVTEILGCNNYTVDNAGVLSVPMDKGEPRVYFPTNYMEGSGLCGYSSANVSLAMLKTHSGLTSAGIRFTSGTSLATLLLAVVTSIFITLS</sequence>
<feature type="disulfide bond" evidence="14">
    <location>
        <begin position="466"/>
        <end position="501"/>
    </location>
</feature>
<evidence type="ECO:0000256" key="7">
    <source>
        <dbReference type="ARBA" id="ARBA00022837"/>
    </source>
</evidence>
<evidence type="ECO:0000313" key="18">
    <source>
        <dbReference type="EMBL" id="KAJ5185711.1"/>
    </source>
</evidence>
<evidence type="ECO:0000256" key="1">
    <source>
        <dbReference type="ARBA" id="ARBA00000548"/>
    </source>
</evidence>
<dbReference type="PANTHER" id="PTHR10357:SF220">
    <property type="entry name" value="ALPHA-AMYLASE"/>
    <property type="match status" value="1"/>
</dbReference>
<evidence type="ECO:0000256" key="6">
    <source>
        <dbReference type="ARBA" id="ARBA00022801"/>
    </source>
</evidence>
<dbReference type="InterPro" id="IPR006047">
    <property type="entry name" value="GH13_cat_dom"/>
</dbReference>
<dbReference type="Gene3D" id="3.20.20.80">
    <property type="entry name" value="Glycosidases"/>
    <property type="match status" value="1"/>
</dbReference>
<evidence type="ECO:0000256" key="14">
    <source>
        <dbReference type="PIRSR" id="PIRSR001024-4"/>
    </source>
</evidence>
<dbReference type="OrthoDB" id="204980at2759"/>
<evidence type="ECO:0000259" key="17">
    <source>
        <dbReference type="SMART" id="SM00642"/>
    </source>
</evidence>
<evidence type="ECO:0000256" key="16">
    <source>
        <dbReference type="SAM" id="SignalP"/>
    </source>
</evidence>
<feature type="active site" description="Nucleophile" evidence="12">
    <location>
        <position position="233"/>
    </location>
</feature>
<dbReference type="GO" id="GO:0004556">
    <property type="term" value="F:alpha-amylase activity"/>
    <property type="evidence" value="ECO:0007669"/>
    <property type="project" value="UniProtKB-EC"/>
</dbReference>
<feature type="binding site" evidence="15">
    <location>
        <position position="106"/>
    </location>
    <ligand>
        <name>substrate</name>
    </ligand>
</feature>
<feature type="domain" description="Glycosyl hydrolase family 13 catalytic" evidence="17">
    <location>
        <begin position="36"/>
        <end position="396"/>
    </location>
</feature>
<comment type="similarity">
    <text evidence="3">Belongs to the glycosyl hydrolase 13 family.</text>
</comment>
<dbReference type="InterPro" id="IPR017853">
    <property type="entry name" value="GH"/>
</dbReference>
<feature type="binding site" evidence="15">
    <location>
        <position position="324"/>
    </location>
    <ligand>
        <name>substrate</name>
    </ligand>
</feature>
<feature type="chain" id="PRO_5040988645" description="alpha-amylase" evidence="16">
    <location>
        <begin position="24"/>
        <end position="548"/>
    </location>
</feature>
<dbReference type="InterPro" id="IPR013777">
    <property type="entry name" value="A-amylase-like"/>
</dbReference>
<feature type="disulfide bond" evidence="14">
    <location>
        <begin position="177"/>
        <end position="191"/>
    </location>
</feature>
<dbReference type="InterPro" id="IPR015340">
    <property type="entry name" value="A_amylase_C_dom"/>
</dbReference>
<keyword evidence="6" id="KW-0378">Hydrolase</keyword>